<comment type="catalytic activity">
    <reaction evidence="9">
        <text>diphthine-[translation elongation factor 2] + NH4(+) + ATP = diphthamide-[translation elongation factor 2] + AMP + diphosphate + H(+)</text>
        <dbReference type="Rhea" id="RHEA:19753"/>
        <dbReference type="Rhea" id="RHEA-COMP:10172"/>
        <dbReference type="Rhea" id="RHEA-COMP:10174"/>
        <dbReference type="ChEBI" id="CHEBI:15378"/>
        <dbReference type="ChEBI" id="CHEBI:16692"/>
        <dbReference type="ChEBI" id="CHEBI:28938"/>
        <dbReference type="ChEBI" id="CHEBI:30616"/>
        <dbReference type="ChEBI" id="CHEBI:33019"/>
        <dbReference type="ChEBI" id="CHEBI:82696"/>
        <dbReference type="ChEBI" id="CHEBI:456215"/>
        <dbReference type="EC" id="6.3.1.14"/>
    </reaction>
</comment>
<dbReference type="InterPro" id="IPR006175">
    <property type="entry name" value="YjgF/YER057c/UK114"/>
</dbReference>
<dbReference type="SUPFAM" id="SSF55298">
    <property type="entry name" value="YjgF-like"/>
    <property type="match status" value="2"/>
</dbReference>
<dbReference type="PANTHER" id="PTHR12196">
    <property type="entry name" value="DOMAIN OF UNKNOWN FUNCTION 71 DUF71 -CONTAINING PROTEIN"/>
    <property type="match status" value="1"/>
</dbReference>
<dbReference type="OrthoDB" id="686384at2759"/>
<feature type="domain" description="Diphthamide synthase" evidence="10">
    <location>
        <begin position="49"/>
        <end position="198"/>
    </location>
</feature>
<evidence type="ECO:0000256" key="1">
    <source>
        <dbReference type="ARBA" id="ARBA00005156"/>
    </source>
</evidence>
<evidence type="ECO:0000256" key="8">
    <source>
        <dbReference type="ARBA" id="ARBA00031552"/>
    </source>
</evidence>
<evidence type="ECO:0000256" key="4">
    <source>
        <dbReference type="ARBA" id="ARBA00022598"/>
    </source>
</evidence>
<reference evidence="11 12" key="1">
    <citation type="submission" date="2021-08" db="EMBL/GenBank/DDBJ databases">
        <title>Draft Genome Sequence of Phanerochaete sordida strain YK-624.</title>
        <authorList>
            <person name="Mori T."/>
            <person name="Dohra H."/>
            <person name="Suzuki T."/>
            <person name="Kawagishi H."/>
            <person name="Hirai H."/>
        </authorList>
    </citation>
    <scope>NUCLEOTIDE SEQUENCE [LARGE SCALE GENOMIC DNA]</scope>
    <source>
        <strain evidence="11 12">YK-624</strain>
    </source>
</reference>
<dbReference type="CDD" id="cd06155">
    <property type="entry name" value="eu_AANH_C_1"/>
    <property type="match status" value="1"/>
</dbReference>
<dbReference type="InterPro" id="IPR014729">
    <property type="entry name" value="Rossmann-like_a/b/a_fold"/>
</dbReference>
<gene>
    <name evidence="11" type="ORF">PsYK624_001740</name>
</gene>
<evidence type="ECO:0000256" key="3">
    <source>
        <dbReference type="ARBA" id="ARBA00018426"/>
    </source>
</evidence>
<dbReference type="CDD" id="cd01994">
    <property type="entry name" value="AANH_PF0828-like"/>
    <property type="match status" value="1"/>
</dbReference>
<keyword evidence="4 11" id="KW-0436">Ligase</keyword>
<dbReference type="InterPro" id="IPR002761">
    <property type="entry name" value="Diphthami_syn_dom"/>
</dbReference>
<dbReference type="Gene3D" id="3.90.1490.10">
    <property type="entry name" value="putative n-type atp pyrophosphatase, domain 2"/>
    <property type="match status" value="1"/>
</dbReference>
<dbReference type="Proteomes" id="UP000703269">
    <property type="component" value="Unassembled WGS sequence"/>
</dbReference>
<dbReference type="PANTHER" id="PTHR12196:SF2">
    <property type="entry name" value="DIPHTHINE--AMMONIA LIGASE"/>
    <property type="match status" value="1"/>
</dbReference>
<proteinExistence type="predicted"/>
<comment type="caution">
    <text evidence="11">The sequence shown here is derived from an EMBL/GenBank/DDBJ whole genome shotgun (WGS) entry which is preliminary data.</text>
</comment>
<dbReference type="InterPro" id="IPR035959">
    <property type="entry name" value="RutC-like_sf"/>
</dbReference>
<dbReference type="Gene3D" id="3.40.50.620">
    <property type="entry name" value="HUPs"/>
    <property type="match status" value="1"/>
</dbReference>
<evidence type="ECO:0000259" key="10">
    <source>
        <dbReference type="Pfam" id="PF01902"/>
    </source>
</evidence>
<dbReference type="InterPro" id="IPR030662">
    <property type="entry name" value="DPH6/MJ0570"/>
</dbReference>
<dbReference type="NCBIfam" id="TIGR00290">
    <property type="entry name" value="MJ0570_dom"/>
    <property type="match status" value="1"/>
</dbReference>
<keyword evidence="12" id="KW-1185">Reference proteome</keyword>
<evidence type="ECO:0000313" key="12">
    <source>
        <dbReference type="Proteomes" id="UP000703269"/>
    </source>
</evidence>
<keyword evidence="5" id="KW-0547">Nucleotide-binding</keyword>
<organism evidence="11 12">
    <name type="scientific">Phanerochaete sordida</name>
    <dbReference type="NCBI Taxonomy" id="48140"/>
    <lineage>
        <taxon>Eukaryota</taxon>
        <taxon>Fungi</taxon>
        <taxon>Dikarya</taxon>
        <taxon>Basidiomycota</taxon>
        <taxon>Agaricomycotina</taxon>
        <taxon>Agaricomycetes</taxon>
        <taxon>Polyporales</taxon>
        <taxon>Phanerochaetaceae</taxon>
        <taxon>Phanerochaete</taxon>
    </lineage>
</organism>
<dbReference type="GO" id="GO:0017178">
    <property type="term" value="F:diphthine-ammonia ligase activity"/>
    <property type="evidence" value="ECO:0007669"/>
    <property type="project" value="UniProtKB-EC"/>
</dbReference>
<evidence type="ECO:0000313" key="11">
    <source>
        <dbReference type="EMBL" id="GJE84099.1"/>
    </source>
</evidence>
<evidence type="ECO:0000256" key="9">
    <source>
        <dbReference type="ARBA" id="ARBA00048108"/>
    </source>
</evidence>
<dbReference type="AlphaFoldDB" id="A0A9P3L732"/>
<dbReference type="GO" id="GO:0017183">
    <property type="term" value="P:protein histidyl modification to diphthamide"/>
    <property type="evidence" value="ECO:0007669"/>
    <property type="project" value="TreeGrafter"/>
</dbReference>
<dbReference type="Pfam" id="PF01042">
    <property type="entry name" value="Ribonuc_L-PSP"/>
    <property type="match status" value="2"/>
</dbReference>
<dbReference type="SUPFAM" id="SSF52402">
    <property type="entry name" value="Adenine nucleotide alpha hydrolases-like"/>
    <property type="match status" value="1"/>
</dbReference>
<dbReference type="FunFam" id="3.90.1490.10:FF:000001">
    <property type="entry name" value="Diphthine--ammonia ligase"/>
    <property type="match status" value="1"/>
</dbReference>
<accession>A0A9P3L732</accession>
<comment type="pathway">
    <text evidence="1">Protein modification; peptidyl-diphthamide biosynthesis.</text>
</comment>
<protein>
    <recommendedName>
        <fullName evidence="3">Diphthine--ammonia ligase</fullName>
        <ecNumber evidence="2">6.3.1.14</ecNumber>
    </recommendedName>
    <alternativeName>
        <fullName evidence="7">Diphthamide synthase</fullName>
    </alternativeName>
    <alternativeName>
        <fullName evidence="8">Diphthamide synthetase</fullName>
    </alternativeName>
</protein>
<name>A0A9P3L732_9APHY</name>
<evidence type="ECO:0000256" key="5">
    <source>
        <dbReference type="ARBA" id="ARBA00022741"/>
    </source>
</evidence>
<dbReference type="GO" id="GO:0005524">
    <property type="term" value="F:ATP binding"/>
    <property type="evidence" value="ECO:0007669"/>
    <property type="project" value="UniProtKB-KW"/>
</dbReference>
<evidence type="ECO:0000256" key="6">
    <source>
        <dbReference type="ARBA" id="ARBA00022840"/>
    </source>
</evidence>
<dbReference type="Pfam" id="PF01902">
    <property type="entry name" value="Diphthami_syn_2"/>
    <property type="match status" value="1"/>
</dbReference>
<dbReference type="EC" id="6.3.1.14" evidence="2"/>
<dbReference type="Gene3D" id="3.30.1330.40">
    <property type="entry name" value="RutC-like"/>
    <property type="match status" value="2"/>
</dbReference>
<keyword evidence="6" id="KW-0067">ATP-binding</keyword>
<dbReference type="EMBL" id="BPQB01000001">
    <property type="protein sequence ID" value="GJE84099.1"/>
    <property type="molecule type" value="Genomic_DNA"/>
</dbReference>
<sequence length="630" mass="68756">MYQTVGQDAIEYVANALDVPLYRRIISGSAVDMSSEYGSRDAKKNGALEGDETEDLHELLSAVKAAHPDVQGVSVGAILSNYQRVRVEHVCRRLSLTPLCYLWQRDQAELLAEMVEAGLEAILIKVAGIGLTAKHLGKTLAQMQPTLLKLNSLYGSHVCGEGGEYETLTLDCPIFKRRINLVETETVIHSDSDFATVAYLRVKNATLEEKVAVTVDPTVPPVLEESYDSVRESVEQSLRSQNQSVEMLPYDAEAAILYYPGQSAKRVGSWVVVPYVHGDIDRDSTVPIEDEVKQCFQKLQEQLQKHGLDFSHVASMNIFLSSMDLFARVNAVYGTFFGSSPPARACVAADLPPTHRVQIECVAYAEKHASERQALHVQGLSYWAPANIGPYSQAVTIQDQRIFVSGQIGLLPSTLALPEPRSLATETALACQHAARVVQALQSNSGGGWDGHVQLALYWMVSFDDLPHVRDAVRDLDAEALVLFLGVPALPKDALVEKQVVVHTGRFKGTEDDENEIISATPTRSFHTLTEGESVITYATSSFAHSSAACTTILVKGAVSGNMNCALEDALSDVLDSAVTTKVFYRPSEQLSDPPTFLQERGLSIMPVPCTFVASVERADWDLAICIMGS</sequence>
<evidence type="ECO:0000256" key="7">
    <source>
        <dbReference type="ARBA" id="ARBA00029814"/>
    </source>
</evidence>
<evidence type="ECO:0000256" key="2">
    <source>
        <dbReference type="ARBA" id="ARBA00012089"/>
    </source>
</evidence>